<evidence type="ECO:0000313" key="5">
    <source>
        <dbReference type="Proteomes" id="UP000774935"/>
    </source>
</evidence>
<sequence>MLTLTRTTSDNPDFQSLVVLLDQDLEEKDGDDHAFYAQYNKVDAIKEVIIAYKDGVVAGCGAIKSYTETIVEVKRMFVHPDFRRQGIAKQILTALEDWAKELNYTATILETGMKQAEAIELYKNSGYTVIPNYGQYAGVENSVCMQKQLS</sequence>
<dbReference type="InterPro" id="IPR016181">
    <property type="entry name" value="Acyl_CoA_acyltransferase"/>
</dbReference>
<dbReference type="PANTHER" id="PTHR43877:SF2">
    <property type="entry name" value="AMINOALKYLPHOSPHONATE N-ACETYLTRANSFERASE-RELATED"/>
    <property type="match status" value="1"/>
</dbReference>
<organism evidence="4 5">
    <name type="scientific">Pontibacter populi</name>
    <dbReference type="NCBI Taxonomy" id="890055"/>
    <lineage>
        <taxon>Bacteria</taxon>
        <taxon>Pseudomonadati</taxon>
        <taxon>Bacteroidota</taxon>
        <taxon>Cytophagia</taxon>
        <taxon>Cytophagales</taxon>
        <taxon>Hymenobacteraceae</taxon>
        <taxon>Pontibacter</taxon>
    </lineage>
</organism>
<dbReference type="CDD" id="cd04301">
    <property type="entry name" value="NAT_SF"/>
    <property type="match status" value="1"/>
</dbReference>
<name>A0ABS6XEJ8_9BACT</name>
<evidence type="ECO:0000259" key="3">
    <source>
        <dbReference type="PROSITE" id="PS51186"/>
    </source>
</evidence>
<dbReference type="EMBL" id="JAHWXQ010000002">
    <property type="protein sequence ID" value="MBW3365556.1"/>
    <property type="molecule type" value="Genomic_DNA"/>
</dbReference>
<protein>
    <submittedName>
        <fullName evidence="4">GNAT family N-acetyltransferase</fullName>
    </submittedName>
</protein>
<evidence type="ECO:0000313" key="4">
    <source>
        <dbReference type="EMBL" id="MBW3365556.1"/>
    </source>
</evidence>
<proteinExistence type="predicted"/>
<feature type="domain" description="N-acetyltransferase" evidence="3">
    <location>
        <begin position="1"/>
        <end position="150"/>
    </location>
</feature>
<comment type="caution">
    <text evidence="4">The sequence shown here is derived from an EMBL/GenBank/DDBJ whole genome shotgun (WGS) entry which is preliminary data.</text>
</comment>
<dbReference type="Proteomes" id="UP000774935">
    <property type="component" value="Unassembled WGS sequence"/>
</dbReference>
<dbReference type="InterPro" id="IPR050832">
    <property type="entry name" value="Bact_Acetyltransf"/>
</dbReference>
<keyword evidence="5" id="KW-1185">Reference proteome</keyword>
<dbReference type="PANTHER" id="PTHR43877">
    <property type="entry name" value="AMINOALKYLPHOSPHONATE N-ACETYLTRANSFERASE-RELATED-RELATED"/>
    <property type="match status" value="1"/>
</dbReference>
<dbReference type="PROSITE" id="PS51186">
    <property type="entry name" value="GNAT"/>
    <property type="match status" value="1"/>
</dbReference>
<keyword evidence="2" id="KW-0012">Acyltransferase</keyword>
<dbReference type="SUPFAM" id="SSF55729">
    <property type="entry name" value="Acyl-CoA N-acyltransferases (Nat)"/>
    <property type="match status" value="1"/>
</dbReference>
<gene>
    <name evidence="4" type="ORF">KYK27_10895</name>
</gene>
<keyword evidence="1" id="KW-0808">Transferase</keyword>
<evidence type="ECO:0000256" key="2">
    <source>
        <dbReference type="ARBA" id="ARBA00023315"/>
    </source>
</evidence>
<accession>A0ABS6XEJ8</accession>
<evidence type="ECO:0000256" key="1">
    <source>
        <dbReference type="ARBA" id="ARBA00022679"/>
    </source>
</evidence>
<dbReference type="Pfam" id="PF00583">
    <property type="entry name" value="Acetyltransf_1"/>
    <property type="match status" value="1"/>
</dbReference>
<dbReference type="InterPro" id="IPR000182">
    <property type="entry name" value="GNAT_dom"/>
</dbReference>
<reference evidence="4 5" key="1">
    <citation type="submission" date="2021-07" db="EMBL/GenBank/DDBJ databases">
        <authorList>
            <person name="Kim M.K."/>
        </authorList>
    </citation>
    <scope>NUCLEOTIDE SEQUENCE [LARGE SCALE GENOMIC DNA]</scope>
    <source>
        <strain evidence="4 5">HLY7-15</strain>
    </source>
</reference>
<dbReference type="Gene3D" id="3.40.630.30">
    <property type="match status" value="1"/>
</dbReference>
<dbReference type="RefSeq" id="WP_199110027.1">
    <property type="nucleotide sequence ID" value="NZ_JAHWXQ010000002.1"/>
</dbReference>